<keyword evidence="7 9" id="KW-1133">Transmembrane helix</keyword>
<dbReference type="InterPro" id="IPR051124">
    <property type="entry name" value="Phosphate_Transport_Permease"/>
</dbReference>
<feature type="transmembrane region" description="Helical" evidence="9">
    <location>
        <begin position="204"/>
        <end position="226"/>
    </location>
</feature>
<feature type="transmembrane region" description="Helical" evidence="9">
    <location>
        <begin position="21"/>
        <end position="42"/>
    </location>
</feature>
<evidence type="ECO:0000256" key="6">
    <source>
        <dbReference type="ARBA" id="ARBA00022692"/>
    </source>
</evidence>
<keyword evidence="8 9" id="KW-0472">Membrane</keyword>
<dbReference type="GO" id="GO:0055085">
    <property type="term" value="P:transmembrane transport"/>
    <property type="evidence" value="ECO:0007669"/>
    <property type="project" value="InterPro"/>
</dbReference>
<keyword evidence="6 9" id="KW-0812">Transmembrane</keyword>
<organism evidence="11 12">
    <name type="scientific">Mycoplasmopsis bovigenitalium 51080</name>
    <dbReference type="NCBI Taxonomy" id="1188235"/>
    <lineage>
        <taxon>Bacteria</taxon>
        <taxon>Bacillati</taxon>
        <taxon>Mycoplasmatota</taxon>
        <taxon>Mycoplasmoidales</taxon>
        <taxon>Metamycoplasmataceae</taxon>
        <taxon>Mycoplasmopsis</taxon>
    </lineage>
</organism>
<dbReference type="GO" id="GO:0006817">
    <property type="term" value="P:phosphate ion transport"/>
    <property type="evidence" value="ECO:0007669"/>
    <property type="project" value="UniProtKB-KW"/>
</dbReference>
<dbReference type="PROSITE" id="PS50928">
    <property type="entry name" value="ABC_TM1"/>
    <property type="match status" value="1"/>
</dbReference>
<dbReference type="GO" id="GO:0005886">
    <property type="term" value="C:plasma membrane"/>
    <property type="evidence" value="ECO:0007669"/>
    <property type="project" value="UniProtKB-SubCell"/>
</dbReference>
<feature type="transmembrane region" description="Helical" evidence="9">
    <location>
        <begin position="445"/>
        <end position="466"/>
    </location>
</feature>
<sequence length="600" mass="68619">MKNNVNWKFYTKKPLNITYKIAGYIFLIIFVILIGVCAFIGWDKFTRALFVDNINLDNSVFSVKGGLFGSLFISIVLAIFTLPFSLFISINSAVFINFRLPSTLKMYTRFFYKIIGGLSSLIFALFAHQFISEFTKIVFRLENGFNIITAVLMFILLNSAAVTNLLNKLFQGVKVHDLRYLNTHGFKTSFIVHKIIFKNYRKEIIDIAFIAFFKVVAEASAAGFILQSNNSFSGFANGFWGFLTSNPRPAATLITTSFVANKDIANIKDFSYALTLLLLLFITIVNVIFHLLNKPIRREITADKLVNKYEVNNKLKTYEKIHFWIELVTFVFLTSILIIMILALFIKGLITLFKHQTIWTFRPDSTIWSAATTLYASIFVSILVIPLCYFAAIYFNKKHKNSFISNFVNSLLKFTRGIPSVAYGLFSYFFIIDVLNLTLDATEKASLLAGVISVSIMFMPVIYSFFATQLKKLDKKYVKVAFNKGIDYQIIRKEIKIKYIVVMIITSIVTVFTMFLAETSALLITTGTHNSDRFSLFYSEMTLTTRMMQAFLSKEPGTLLTSYECCTVMIILVAFFSSLKYFALRKWDEKVNQKIKKMLA</sequence>
<keyword evidence="3 9" id="KW-0813">Transport</keyword>
<feature type="transmembrane region" description="Helical" evidence="9">
    <location>
        <begin position="323"/>
        <end position="346"/>
    </location>
</feature>
<feature type="transmembrane region" description="Helical" evidence="9">
    <location>
        <begin position="417"/>
        <end position="439"/>
    </location>
</feature>
<dbReference type="eggNOG" id="COG0581">
    <property type="taxonomic scope" value="Bacteria"/>
</dbReference>
<comment type="similarity">
    <text evidence="2">Belongs to the binding-protein-dependent transport system permease family. CysTW subfamily.</text>
</comment>
<dbReference type="STRING" id="1188235.MBVG_4900"/>
<dbReference type="PANTHER" id="PTHR30425">
    <property type="entry name" value="PHOSPHATE TRANSPORT SYSTEM PERMEASE PROTEIN PST"/>
    <property type="match status" value="1"/>
</dbReference>
<evidence type="ECO:0000313" key="11">
    <source>
        <dbReference type="EMBL" id="ENY69087.1"/>
    </source>
</evidence>
<comment type="caution">
    <text evidence="11">The sequence shown here is derived from an EMBL/GenBank/DDBJ whole genome shotgun (WGS) entry which is preliminary data.</text>
</comment>
<feature type="domain" description="ABC transmembrane type-1" evidence="10">
    <location>
        <begin position="370"/>
        <end position="581"/>
    </location>
</feature>
<dbReference type="AlphaFoldDB" id="N9V108"/>
<dbReference type="Proteomes" id="UP000013220">
    <property type="component" value="Unassembled WGS sequence"/>
</dbReference>
<name>N9V108_9BACT</name>
<evidence type="ECO:0000256" key="4">
    <source>
        <dbReference type="ARBA" id="ARBA00022475"/>
    </source>
</evidence>
<feature type="transmembrane region" description="Helical" evidence="9">
    <location>
        <begin position="560"/>
        <end position="584"/>
    </location>
</feature>
<evidence type="ECO:0000256" key="9">
    <source>
        <dbReference type="RuleBase" id="RU363032"/>
    </source>
</evidence>
<feature type="transmembrane region" description="Helical" evidence="9">
    <location>
        <begin position="366"/>
        <end position="396"/>
    </location>
</feature>
<dbReference type="InterPro" id="IPR000515">
    <property type="entry name" value="MetI-like"/>
</dbReference>
<feature type="transmembrane region" description="Helical" evidence="9">
    <location>
        <begin position="71"/>
        <end position="98"/>
    </location>
</feature>
<evidence type="ECO:0000256" key="2">
    <source>
        <dbReference type="ARBA" id="ARBA00007069"/>
    </source>
</evidence>
<feature type="transmembrane region" description="Helical" evidence="9">
    <location>
        <begin position="499"/>
        <end position="517"/>
    </location>
</feature>
<dbReference type="Pfam" id="PF00528">
    <property type="entry name" value="BPD_transp_1"/>
    <property type="match status" value="1"/>
</dbReference>
<reference evidence="11 12" key="1">
    <citation type="journal article" date="2013" name="Genome Announc.">
        <title>Draft Genome Sequences of Mycoplasma alkalescens, Mycoplasma arginini, and Mycoplasma bovigenitalium, Three Species with Equivocal Pathogenic Status for Cattle.</title>
        <authorList>
            <person name="Manso-Silvan L."/>
            <person name="Tardy F."/>
            <person name="Baranowski E."/>
            <person name="Barre A."/>
            <person name="Blanchard A."/>
            <person name="Breton M."/>
            <person name="Couture C."/>
            <person name="Citti C."/>
            <person name="Dordet-Frisoni E."/>
            <person name="Dupuy V."/>
            <person name="Gaurivaud P."/>
            <person name="Jacob D."/>
            <person name="Lemaitre C."/>
            <person name="Nikolski M."/>
            <person name="Nouvel L.X."/>
            <person name="Poumarat F."/>
            <person name="Thebault P."/>
            <person name="Theil S."/>
            <person name="Thiaucourt F."/>
            <person name="Sirand-Pugnet P."/>
        </authorList>
    </citation>
    <scope>NUCLEOTIDE SEQUENCE [LARGE SCALE GENOMIC DNA]</scope>
    <source>
        <strain evidence="11 12">51080</strain>
    </source>
</reference>
<evidence type="ECO:0000256" key="1">
    <source>
        <dbReference type="ARBA" id="ARBA00004651"/>
    </source>
</evidence>
<dbReference type="PATRIC" id="fig|1188235.3.peg.506"/>
<evidence type="ECO:0000256" key="5">
    <source>
        <dbReference type="ARBA" id="ARBA00022592"/>
    </source>
</evidence>
<evidence type="ECO:0000313" key="12">
    <source>
        <dbReference type="Proteomes" id="UP000013220"/>
    </source>
</evidence>
<keyword evidence="5" id="KW-0592">Phosphate transport</keyword>
<dbReference type="PANTHER" id="PTHR30425:SF1">
    <property type="entry name" value="PHOSPHATE TRANSPORT SYSTEM PERMEASE PROTEIN PSTC"/>
    <property type="match status" value="1"/>
</dbReference>
<dbReference type="SUPFAM" id="SSF161098">
    <property type="entry name" value="MetI-like"/>
    <property type="match status" value="2"/>
</dbReference>
<accession>N9V108</accession>
<evidence type="ECO:0000256" key="8">
    <source>
        <dbReference type="ARBA" id="ARBA00023136"/>
    </source>
</evidence>
<gene>
    <name evidence="11" type="primary">pstA</name>
    <name evidence="11" type="ORF">MBVG_4900</name>
</gene>
<proteinExistence type="inferred from homology"/>
<evidence type="ECO:0000256" key="3">
    <source>
        <dbReference type="ARBA" id="ARBA00022448"/>
    </source>
</evidence>
<dbReference type="eggNOG" id="COG0573">
    <property type="taxonomic scope" value="Bacteria"/>
</dbReference>
<keyword evidence="12" id="KW-1185">Reference proteome</keyword>
<feature type="transmembrane region" description="Helical" evidence="9">
    <location>
        <begin position="110"/>
        <end position="131"/>
    </location>
</feature>
<feature type="transmembrane region" description="Helical" evidence="9">
    <location>
        <begin position="270"/>
        <end position="292"/>
    </location>
</feature>
<protein>
    <submittedName>
        <fullName evidence="11">Phosphate ABC transport system, permease protein</fullName>
    </submittedName>
</protein>
<comment type="subcellular location">
    <subcellularLocation>
        <location evidence="1 9">Cell membrane</location>
        <topology evidence="1 9">Multi-pass membrane protein</topology>
    </subcellularLocation>
</comment>
<dbReference type="InterPro" id="IPR035906">
    <property type="entry name" value="MetI-like_sf"/>
</dbReference>
<dbReference type="Gene3D" id="1.10.3720.10">
    <property type="entry name" value="MetI-like"/>
    <property type="match status" value="2"/>
</dbReference>
<evidence type="ECO:0000256" key="7">
    <source>
        <dbReference type="ARBA" id="ARBA00022989"/>
    </source>
</evidence>
<evidence type="ECO:0000259" key="10">
    <source>
        <dbReference type="PROSITE" id="PS50928"/>
    </source>
</evidence>
<feature type="transmembrane region" description="Helical" evidence="9">
    <location>
        <begin position="143"/>
        <end position="166"/>
    </location>
</feature>
<dbReference type="EMBL" id="AORH01000030">
    <property type="protein sequence ID" value="ENY69087.1"/>
    <property type="molecule type" value="Genomic_DNA"/>
</dbReference>
<keyword evidence="4" id="KW-1003">Cell membrane</keyword>